<reference evidence="9" key="1">
    <citation type="submission" date="2024-06" db="EMBL/GenBank/DDBJ databases">
        <title>Multi-omics analyses provide insights into the biosynthesis of the anticancer antibiotic pleurotin in Hohenbuehelia grisea.</title>
        <authorList>
            <person name="Weaver J.A."/>
            <person name="Alberti F."/>
        </authorList>
    </citation>
    <scope>NUCLEOTIDE SEQUENCE [LARGE SCALE GENOMIC DNA]</scope>
    <source>
        <strain evidence="9">T-177</strain>
    </source>
</reference>
<evidence type="ECO:0000259" key="6">
    <source>
        <dbReference type="Pfam" id="PF01408"/>
    </source>
</evidence>
<evidence type="ECO:0000313" key="8">
    <source>
        <dbReference type="EMBL" id="KAL0954479.1"/>
    </source>
</evidence>
<dbReference type="EC" id="1.1.1.179" evidence="3"/>
<gene>
    <name evidence="8" type="ORF">HGRIS_003448</name>
</gene>
<keyword evidence="9" id="KW-1185">Reference proteome</keyword>
<dbReference type="InterPro" id="IPR000683">
    <property type="entry name" value="Gfo/Idh/MocA-like_OxRdtase_N"/>
</dbReference>
<dbReference type="Pfam" id="PF22725">
    <property type="entry name" value="GFO_IDH_MocA_C3"/>
    <property type="match status" value="1"/>
</dbReference>
<protein>
    <recommendedName>
        <fullName evidence="3">D-xylose 1-dehydrogenase (NADP(+), D-xylono-1,5-lactone-forming)</fullName>
        <ecNumber evidence="3">1.1.1.179</ecNumber>
    </recommendedName>
    <alternativeName>
        <fullName evidence="4">D-xylose-NADP dehydrogenase</fullName>
    </alternativeName>
</protein>
<evidence type="ECO:0000256" key="5">
    <source>
        <dbReference type="ARBA" id="ARBA00049233"/>
    </source>
</evidence>
<accession>A0ABR3JFI4</accession>
<dbReference type="Gene3D" id="3.40.50.720">
    <property type="entry name" value="NAD(P)-binding Rossmann-like Domain"/>
    <property type="match status" value="1"/>
</dbReference>
<evidence type="ECO:0000259" key="7">
    <source>
        <dbReference type="Pfam" id="PF22725"/>
    </source>
</evidence>
<dbReference type="InterPro" id="IPR055170">
    <property type="entry name" value="GFO_IDH_MocA-like_dom"/>
</dbReference>
<dbReference type="EMBL" id="JASNQZ010000007">
    <property type="protein sequence ID" value="KAL0954479.1"/>
    <property type="molecule type" value="Genomic_DNA"/>
</dbReference>
<comment type="catalytic activity">
    <reaction evidence="5">
        <text>D-xylose + NADP(+) = D-xylono-1,5-lactone + NADPH + H(+)</text>
        <dbReference type="Rhea" id="RHEA:22000"/>
        <dbReference type="ChEBI" id="CHEBI:15378"/>
        <dbReference type="ChEBI" id="CHEBI:15867"/>
        <dbReference type="ChEBI" id="CHEBI:53455"/>
        <dbReference type="ChEBI" id="CHEBI:57783"/>
        <dbReference type="ChEBI" id="CHEBI:58349"/>
        <dbReference type="EC" id="1.1.1.179"/>
    </reaction>
</comment>
<comment type="caution">
    <text evidence="8">The sequence shown here is derived from an EMBL/GenBank/DDBJ whole genome shotgun (WGS) entry which is preliminary data.</text>
</comment>
<evidence type="ECO:0000256" key="3">
    <source>
        <dbReference type="ARBA" id="ARBA00038984"/>
    </source>
</evidence>
<dbReference type="PANTHER" id="PTHR22604:SF105">
    <property type="entry name" value="TRANS-1,2-DIHYDROBENZENE-1,2-DIOL DEHYDROGENASE"/>
    <property type="match status" value="1"/>
</dbReference>
<evidence type="ECO:0000256" key="2">
    <source>
        <dbReference type="ARBA" id="ARBA00023002"/>
    </source>
</evidence>
<dbReference type="PANTHER" id="PTHR22604">
    <property type="entry name" value="OXIDOREDUCTASES"/>
    <property type="match status" value="1"/>
</dbReference>
<evidence type="ECO:0000256" key="1">
    <source>
        <dbReference type="ARBA" id="ARBA00010928"/>
    </source>
</evidence>
<dbReference type="InterPro" id="IPR050984">
    <property type="entry name" value="Gfo/Idh/MocA_domain"/>
</dbReference>
<keyword evidence="2" id="KW-0560">Oxidoreductase</keyword>
<dbReference type="Proteomes" id="UP001556367">
    <property type="component" value="Unassembled WGS sequence"/>
</dbReference>
<dbReference type="Gene3D" id="3.30.360.10">
    <property type="entry name" value="Dihydrodipicolinate Reductase, domain 2"/>
    <property type="match status" value="1"/>
</dbReference>
<evidence type="ECO:0000313" key="9">
    <source>
        <dbReference type="Proteomes" id="UP001556367"/>
    </source>
</evidence>
<evidence type="ECO:0000256" key="4">
    <source>
        <dbReference type="ARBA" id="ARBA00042988"/>
    </source>
</evidence>
<dbReference type="SUPFAM" id="SSF55347">
    <property type="entry name" value="Glyceraldehyde-3-phosphate dehydrogenase-like, C-terminal domain"/>
    <property type="match status" value="1"/>
</dbReference>
<dbReference type="InterPro" id="IPR036291">
    <property type="entry name" value="NAD(P)-bd_dom_sf"/>
</dbReference>
<feature type="domain" description="GFO/IDH/MocA-like oxidoreductase" evidence="7">
    <location>
        <begin position="157"/>
        <end position="231"/>
    </location>
</feature>
<feature type="domain" description="Gfo/Idh/MocA-like oxidoreductase N-terminal" evidence="6">
    <location>
        <begin position="26"/>
        <end position="144"/>
    </location>
</feature>
<dbReference type="SUPFAM" id="SSF51735">
    <property type="entry name" value="NAD(P)-binding Rossmann-fold domains"/>
    <property type="match status" value="1"/>
</dbReference>
<comment type="similarity">
    <text evidence="1">Belongs to the Gfo/Idh/MocA family.</text>
</comment>
<dbReference type="Pfam" id="PF01408">
    <property type="entry name" value="GFO_IDH_MocA"/>
    <property type="match status" value="1"/>
</dbReference>
<proteinExistence type="inferred from homology"/>
<name>A0ABR3JFI4_9AGAR</name>
<organism evidence="8 9">
    <name type="scientific">Hohenbuehelia grisea</name>
    <dbReference type="NCBI Taxonomy" id="104357"/>
    <lineage>
        <taxon>Eukaryota</taxon>
        <taxon>Fungi</taxon>
        <taxon>Dikarya</taxon>
        <taxon>Basidiomycota</taxon>
        <taxon>Agaricomycotina</taxon>
        <taxon>Agaricomycetes</taxon>
        <taxon>Agaricomycetidae</taxon>
        <taxon>Agaricales</taxon>
        <taxon>Pleurotineae</taxon>
        <taxon>Pleurotaceae</taxon>
        <taxon>Hohenbuehelia</taxon>
    </lineage>
</organism>
<sequence length="379" mass="42934">MASLASFIKRVRKKSSFCQKNTNPLRFGCLGAARIAPDALLQPALYHEDVIVVAVAARSAQRATTFGKQWGIAKTYGGPDAYERLVNDPDVDAIYNPLPNSLHFEWTLKALAAGKHVLCEKPMADTAEEARAMFNLAEEKGLILLEAWQPQFHPAIHRVKAIVDEGLLGKIVSLHAYIGVWGWLFFIKNDIRFNYDLGGGALMDMGPYPINLMRYITSSSPTVERSFAITRSQDIDRLTDTDLIYGENIPAKMVLDSDMDGWGPFNLLPRMPKTVLRITCERGTVEIHNFVLPHIWHSITVIPKNGHSWTEKAYKPTEGRGEEWWSAYRFQLEAFVDKVRGRDPRCWRTPEESIDEMRIIDEIYTKAGLPLRPQSDFSL</sequence>